<organism evidence="1 2">
    <name type="scientific">Mariniflexile ostreae</name>
    <dbReference type="NCBI Taxonomy" id="1520892"/>
    <lineage>
        <taxon>Bacteria</taxon>
        <taxon>Pseudomonadati</taxon>
        <taxon>Bacteroidota</taxon>
        <taxon>Flavobacteriia</taxon>
        <taxon>Flavobacteriales</taxon>
        <taxon>Flavobacteriaceae</taxon>
        <taxon>Mariniflexile</taxon>
    </lineage>
</organism>
<gene>
    <name evidence="1" type="ORF">ACFFU9_13735</name>
</gene>
<keyword evidence="2" id="KW-1185">Reference proteome</keyword>
<dbReference type="RefSeq" id="WP_379862056.1">
    <property type="nucleotide sequence ID" value="NZ_JBHMFC010000095.1"/>
</dbReference>
<proteinExistence type="predicted"/>
<sequence>MDIEKLIRPDSDNSKGSRSKLITATIDSTISLLDGLIQIKSVNNDIVDLTKKILNYAQNNPSKYFSEHNIIDGAFFEWYYQAINYLNKQDFDNLVKHYYKLPYVLSEITLTMQSSSKRLVFADETGEIFLYNYFSLGHYQPFERIELHFENETIFYIKPKGNKYSLDDIRKYGVYQIPHSNIFIKQVGKGRERIISRYQCNLKAVADDDVPFEMISPEKLIEHKLTTPYINKFEKALEYIKKIDIDLYQETNVLTRDITLLRGFPFIGGSSLNHFGTSFFNLLPEWSIECYADHIVHEAAHQKIHSIFELEPILLNPNDTLAKSPIRPDKRPLEGIFHATFVFYRLSHFFFKAVENNYSKEAEIRLHRHLLGFYAGVDQLIEFGKFNPTGIAYVDYLQKEKSRFKKRIEFPEATLYNQIPIDYEKPRNLTFVTE</sequence>
<comment type="caution">
    <text evidence="1">The sequence shown here is derived from an EMBL/GenBank/DDBJ whole genome shotgun (WGS) entry which is preliminary data.</text>
</comment>
<dbReference type="Proteomes" id="UP001589585">
    <property type="component" value="Unassembled WGS sequence"/>
</dbReference>
<dbReference type="EMBL" id="JBHMFC010000095">
    <property type="protein sequence ID" value="MFB9057803.1"/>
    <property type="molecule type" value="Genomic_DNA"/>
</dbReference>
<reference evidence="1 2" key="1">
    <citation type="submission" date="2024-09" db="EMBL/GenBank/DDBJ databases">
        <authorList>
            <person name="Sun Q."/>
            <person name="Mori K."/>
        </authorList>
    </citation>
    <scope>NUCLEOTIDE SEQUENCE [LARGE SCALE GENOMIC DNA]</scope>
    <source>
        <strain evidence="1 2">CECT 8622</strain>
    </source>
</reference>
<dbReference type="NCBIfam" id="TIGR04267">
    <property type="entry name" value="mod_HExxH"/>
    <property type="match status" value="1"/>
</dbReference>
<accession>A0ABV5FFF1</accession>
<evidence type="ECO:0000313" key="1">
    <source>
        <dbReference type="EMBL" id="MFB9057803.1"/>
    </source>
</evidence>
<dbReference type="InterPro" id="IPR026337">
    <property type="entry name" value="AKG_HExxH"/>
</dbReference>
<protein>
    <submittedName>
        <fullName evidence="1">HEXXH motif-containing putative peptide modification protein</fullName>
    </submittedName>
</protein>
<name>A0ABV5FFF1_9FLAO</name>
<evidence type="ECO:0000313" key="2">
    <source>
        <dbReference type="Proteomes" id="UP001589585"/>
    </source>
</evidence>